<accession>Q4T6W7</accession>
<dbReference type="OrthoDB" id="190375at2759"/>
<dbReference type="InterPro" id="IPR027417">
    <property type="entry name" value="P-loop_NTPase"/>
</dbReference>
<evidence type="ECO:0000313" key="2">
    <source>
        <dbReference type="EMBL" id="CAF91365.1"/>
    </source>
</evidence>
<reference evidence="2" key="2">
    <citation type="submission" date="2004-02" db="EMBL/GenBank/DDBJ databases">
        <authorList>
            <consortium name="Genoscope"/>
            <consortium name="Whitehead Institute Centre for Genome Research"/>
        </authorList>
    </citation>
    <scope>NUCLEOTIDE SEQUENCE</scope>
</reference>
<comment type="caution">
    <text evidence="2">The sequence shown here is derived from an EMBL/GenBank/DDBJ whole genome shotgun (WGS) entry which is preliminary data.</text>
</comment>
<dbReference type="Gene3D" id="1.20.5.190">
    <property type="match status" value="1"/>
</dbReference>
<dbReference type="SMART" id="SM00015">
    <property type="entry name" value="IQ"/>
    <property type="match status" value="2"/>
</dbReference>
<evidence type="ECO:0000256" key="1">
    <source>
        <dbReference type="SAM" id="Coils"/>
    </source>
</evidence>
<dbReference type="SUPFAM" id="SSF52540">
    <property type="entry name" value="P-loop containing nucleoside triphosphate hydrolases"/>
    <property type="match status" value="1"/>
</dbReference>
<dbReference type="HOGENOM" id="CLU_100409_1_0_1"/>
<dbReference type="InterPro" id="IPR000048">
    <property type="entry name" value="IQ_motif_EF-hand-BS"/>
</dbReference>
<sequence length="99" mass="11928">MAELLSLQKEIQVLKREYVHAHRQAEETRKEENDAAVVIQSWFRGCKVRSYISHLLEKAIIIQRIWRGFRARAHFRQMVKTAYFIMKMNFYEAMAVKVR</sequence>
<dbReference type="KEGG" id="tng:GSTEN00006078G001"/>
<dbReference type="Pfam" id="PF00612">
    <property type="entry name" value="IQ"/>
    <property type="match status" value="2"/>
</dbReference>
<reference evidence="2" key="1">
    <citation type="journal article" date="2004" name="Nature">
        <title>Genome duplication in the teleost fish Tetraodon nigroviridis reveals the early vertebrate proto-karyotype.</title>
        <authorList>
            <person name="Jaillon O."/>
            <person name="Aury J.-M."/>
            <person name="Brunet F."/>
            <person name="Petit J.-L."/>
            <person name="Stange-Thomann N."/>
            <person name="Mauceli E."/>
            <person name="Bouneau L."/>
            <person name="Fischer C."/>
            <person name="Ozouf-Costaz C."/>
            <person name="Bernot A."/>
            <person name="Nicaud S."/>
            <person name="Jaffe D."/>
            <person name="Fisher S."/>
            <person name="Lutfalla G."/>
            <person name="Dossat C."/>
            <person name="Segurens B."/>
            <person name="Dasilva C."/>
            <person name="Salanoubat M."/>
            <person name="Levy M."/>
            <person name="Boudet N."/>
            <person name="Castellano S."/>
            <person name="Anthouard V."/>
            <person name="Jubin C."/>
            <person name="Castelli V."/>
            <person name="Katinka M."/>
            <person name="Vacherie B."/>
            <person name="Biemont C."/>
            <person name="Skalli Z."/>
            <person name="Cattolico L."/>
            <person name="Poulain J."/>
            <person name="De Berardinis V."/>
            <person name="Cruaud C."/>
            <person name="Duprat S."/>
            <person name="Brottier P."/>
            <person name="Coutanceau J.-P."/>
            <person name="Gouzy J."/>
            <person name="Parra G."/>
            <person name="Lardier G."/>
            <person name="Chapple C."/>
            <person name="McKernan K.J."/>
            <person name="McEwan P."/>
            <person name="Bosak S."/>
            <person name="Kellis M."/>
            <person name="Volff J.-N."/>
            <person name="Guigo R."/>
            <person name="Zody M.C."/>
            <person name="Mesirov J."/>
            <person name="Lindblad-Toh K."/>
            <person name="Birren B."/>
            <person name="Nusbaum C."/>
            <person name="Kahn D."/>
            <person name="Robinson-Rechavi M."/>
            <person name="Laudet V."/>
            <person name="Schachter V."/>
            <person name="Quetier F."/>
            <person name="Saurin W."/>
            <person name="Scarpelli C."/>
            <person name="Wincker P."/>
            <person name="Lander E.S."/>
            <person name="Weissenbach J."/>
            <person name="Roest Crollius H."/>
        </authorList>
    </citation>
    <scope>NUCLEOTIDE SEQUENCE [LARGE SCALE GENOMIC DNA]</scope>
</reference>
<proteinExistence type="predicted"/>
<dbReference type="PROSITE" id="PS50096">
    <property type="entry name" value="IQ"/>
    <property type="match status" value="2"/>
</dbReference>
<organism evidence="2">
    <name type="scientific">Tetraodon nigroviridis</name>
    <name type="common">Spotted green pufferfish</name>
    <name type="synonym">Chelonodon nigroviridis</name>
    <dbReference type="NCBI Taxonomy" id="99883"/>
    <lineage>
        <taxon>Eukaryota</taxon>
        <taxon>Metazoa</taxon>
        <taxon>Chordata</taxon>
        <taxon>Craniata</taxon>
        <taxon>Vertebrata</taxon>
        <taxon>Euteleostomi</taxon>
        <taxon>Actinopterygii</taxon>
        <taxon>Neopterygii</taxon>
        <taxon>Teleostei</taxon>
        <taxon>Neoteleostei</taxon>
        <taxon>Acanthomorphata</taxon>
        <taxon>Eupercaria</taxon>
        <taxon>Tetraodontiformes</taxon>
        <taxon>Tetradontoidea</taxon>
        <taxon>Tetraodontidae</taxon>
        <taxon>Tetraodon</taxon>
    </lineage>
</organism>
<protein>
    <submittedName>
        <fullName evidence="2">(spotted green pufferfish) hypothetical protein</fullName>
    </submittedName>
</protein>
<feature type="non-terminal residue" evidence="2">
    <location>
        <position position="1"/>
    </location>
</feature>
<gene>
    <name evidence="2" type="ORF">GSTENG00006078001</name>
</gene>
<feature type="coiled-coil region" evidence="1">
    <location>
        <begin position="4"/>
        <end position="31"/>
    </location>
</feature>
<name>Q4T6W7_TETNG</name>
<dbReference type="EMBL" id="CAAE01008536">
    <property type="protein sequence ID" value="CAF91365.1"/>
    <property type="molecule type" value="Genomic_DNA"/>
</dbReference>
<dbReference type="AlphaFoldDB" id="Q4T6W7"/>
<keyword evidence="1" id="KW-0175">Coiled coil</keyword>